<dbReference type="PANTHER" id="PTHR30432">
    <property type="entry name" value="TRANSCRIPTIONAL REGULATOR MODE"/>
    <property type="match status" value="1"/>
</dbReference>
<dbReference type="PATRIC" id="fig|1230458.4.peg.933"/>
<dbReference type="AlphaFoldDB" id="M0ACF3"/>
<dbReference type="InterPro" id="IPR000847">
    <property type="entry name" value="LysR_HTH_N"/>
</dbReference>
<dbReference type="STRING" id="1230458.C484_04615"/>
<keyword evidence="2" id="KW-0500">Molybdenum</keyword>
<comment type="caution">
    <text evidence="6">The sequence shown here is derived from an EMBL/GenBank/DDBJ whole genome shotgun (WGS) entry which is preliminary data.</text>
</comment>
<feature type="compositionally biased region" description="Polar residues" evidence="4">
    <location>
        <begin position="173"/>
        <end position="187"/>
    </location>
</feature>
<feature type="region of interest" description="Disordered" evidence="4">
    <location>
        <begin position="211"/>
        <end position="230"/>
    </location>
</feature>
<dbReference type="InterPro" id="IPR036388">
    <property type="entry name" value="WH-like_DNA-bd_sf"/>
</dbReference>
<dbReference type="GO" id="GO:0003700">
    <property type="term" value="F:DNA-binding transcription factor activity"/>
    <property type="evidence" value="ECO:0007669"/>
    <property type="project" value="InterPro"/>
</dbReference>
<proteinExistence type="predicted"/>
<feature type="domain" description="Mop" evidence="5">
    <location>
        <begin position="184"/>
        <end position="265"/>
    </location>
</feature>
<dbReference type="Proteomes" id="UP000011648">
    <property type="component" value="Unassembled WGS sequence"/>
</dbReference>
<feature type="region of interest" description="Disordered" evidence="4">
    <location>
        <begin position="154"/>
        <end position="187"/>
    </location>
</feature>
<dbReference type="GO" id="GO:0005886">
    <property type="term" value="C:plasma membrane"/>
    <property type="evidence" value="ECO:0007669"/>
    <property type="project" value="UniProtKB-SubCell"/>
</dbReference>
<feature type="compositionally biased region" description="Acidic residues" evidence="4">
    <location>
        <begin position="211"/>
        <end position="228"/>
    </location>
</feature>
<evidence type="ECO:0000259" key="5">
    <source>
        <dbReference type="PROSITE" id="PS51866"/>
    </source>
</evidence>
<dbReference type="RefSeq" id="WP_006824773.1">
    <property type="nucleotide sequence ID" value="NZ_AOIL01000013.1"/>
</dbReference>
<dbReference type="PANTHER" id="PTHR30432:SF1">
    <property type="entry name" value="DNA-BINDING TRANSCRIPTIONAL DUAL REGULATOR MODE"/>
    <property type="match status" value="1"/>
</dbReference>
<dbReference type="Gene3D" id="1.10.10.10">
    <property type="entry name" value="Winged helix-like DNA-binding domain superfamily/Winged helix DNA-binding domain"/>
    <property type="match status" value="1"/>
</dbReference>
<reference evidence="6 7" key="1">
    <citation type="journal article" date="2014" name="PLoS Genet.">
        <title>Phylogenetically driven sequencing of extremely halophilic archaea reveals strategies for static and dynamic osmo-response.</title>
        <authorList>
            <person name="Becker E.A."/>
            <person name="Seitzer P.M."/>
            <person name="Tritt A."/>
            <person name="Larsen D."/>
            <person name="Krusor M."/>
            <person name="Yao A.I."/>
            <person name="Wu D."/>
            <person name="Madern D."/>
            <person name="Eisen J.A."/>
            <person name="Darling A.E."/>
            <person name="Facciotti M.T."/>
        </authorList>
    </citation>
    <scope>NUCLEOTIDE SEQUENCE [LARGE SCALE GENOMIC DNA]</scope>
    <source>
        <strain evidence="6 7">DSM 12281</strain>
    </source>
</reference>
<dbReference type="InterPro" id="IPR036390">
    <property type="entry name" value="WH_DNA-bd_sf"/>
</dbReference>
<keyword evidence="7" id="KW-1185">Reference proteome</keyword>
<feature type="compositionally biased region" description="Low complexity" evidence="4">
    <location>
        <begin position="154"/>
        <end position="172"/>
    </location>
</feature>
<evidence type="ECO:0000313" key="7">
    <source>
        <dbReference type="Proteomes" id="UP000011648"/>
    </source>
</evidence>
<evidence type="ECO:0000256" key="1">
    <source>
        <dbReference type="ARBA" id="ARBA00004202"/>
    </source>
</evidence>
<dbReference type="Gene3D" id="2.40.50.100">
    <property type="match status" value="1"/>
</dbReference>
<dbReference type="OrthoDB" id="70912at2157"/>
<dbReference type="Pfam" id="PF03459">
    <property type="entry name" value="TOBE"/>
    <property type="match status" value="1"/>
</dbReference>
<gene>
    <name evidence="6" type="ORF">C484_04615</name>
</gene>
<evidence type="ECO:0000256" key="4">
    <source>
        <dbReference type="SAM" id="MobiDB-lite"/>
    </source>
</evidence>
<dbReference type="SUPFAM" id="SSF46785">
    <property type="entry name" value="Winged helix' DNA-binding domain"/>
    <property type="match status" value="1"/>
</dbReference>
<accession>M0ACF3</accession>
<keyword evidence="3" id="KW-0175">Coiled coil</keyword>
<dbReference type="InterPro" id="IPR005116">
    <property type="entry name" value="Transp-assoc_OB_typ1"/>
</dbReference>
<dbReference type="PROSITE" id="PS51866">
    <property type="entry name" value="MOP"/>
    <property type="match status" value="1"/>
</dbReference>
<dbReference type="SUPFAM" id="SSF50331">
    <property type="entry name" value="MOP-like"/>
    <property type="match status" value="1"/>
</dbReference>
<protein>
    <submittedName>
        <fullName evidence="6">TOBE domain-containing protein</fullName>
    </submittedName>
</protein>
<feature type="coiled-coil region" evidence="3">
    <location>
        <begin position="39"/>
        <end position="66"/>
    </location>
</feature>
<sequence length="271" mass="28562">MTVEKRYRTELAIDGVTIDRRDVEMLEAIDRHGSMHAAADALGRSYARLQRRVVELEDAVGAVTERRRGGADGGGTELTPAAVDLLQQFERHQTELNGVARVTESVFPGTVVDRTGELGTVETPIGRIVALVPDDATTVEVGVRSDAVVLSDPSTVDATATDDPSASDVSTAGSDATDGSNPRRTSLRNQFTGTVTAIDAADAIARVTLDLGDEGDEGDGSSDGDSGDEFTLQTVITRTSLQRLELEPGVAVRASFKATAARAIPAAQNRE</sequence>
<evidence type="ECO:0000313" key="6">
    <source>
        <dbReference type="EMBL" id="ELY95542.1"/>
    </source>
</evidence>
<organism evidence="6 7">
    <name type="scientific">Natrialba taiwanensis DSM 12281</name>
    <dbReference type="NCBI Taxonomy" id="1230458"/>
    <lineage>
        <taxon>Archaea</taxon>
        <taxon>Methanobacteriati</taxon>
        <taxon>Methanobacteriota</taxon>
        <taxon>Stenosarchaea group</taxon>
        <taxon>Halobacteria</taxon>
        <taxon>Halobacteriales</taxon>
        <taxon>Natrialbaceae</taxon>
        <taxon>Natrialba</taxon>
    </lineage>
</organism>
<dbReference type="InterPro" id="IPR004606">
    <property type="entry name" value="Mop_domain"/>
</dbReference>
<dbReference type="GO" id="GO:0015689">
    <property type="term" value="P:molybdate ion transport"/>
    <property type="evidence" value="ECO:0007669"/>
    <property type="project" value="InterPro"/>
</dbReference>
<evidence type="ECO:0000256" key="3">
    <source>
        <dbReference type="SAM" id="Coils"/>
    </source>
</evidence>
<dbReference type="InterPro" id="IPR008995">
    <property type="entry name" value="Mo/tungstate-bd_C_term_dom"/>
</dbReference>
<name>M0ACF3_9EURY</name>
<evidence type="ECO:0000256" key="2">
    <source>
        <dbReference type="ARBA" id="ARBA00022505"/>
    </source>
</evidence>
<dbReference type="Pfam" id="PF00126">
    <property type="entry name" value="HTH_1"/>
    <property type="match status" value="1"/>
</dbReference>
<dbReference type="InterPro" id="IPR051815">
    <property type="entry name" value="Molybdate_resp_trans_reg"/>
</dbReference>
<comment type="subcellular location">
    <subcellularLocation>
        <location evidence="1">Cell membrane</location>
        <topology evidence="1">Peripheral membrane protein</topology>
    </subcellularLocation>
</comment>
<dbReference type="EMBL" id="AOIL01000013">
    <property type="protein sequence ID" value="ELY95542.1"/>
    <property type="molecule type" value="Genomic_DNA"/>
</dbReference>